<feature type="domain" description="Phage shock protein PspC N-terminal" evidence="3">
    <location>
        <begin position="37"/>
        <end position="92"/>
    </location>
</feature>
<keyword evidence="2" id="KW-0472">Membrane</keyword>
<keyword evidence="5" id="KW-1185">Reference proteome</keyword>
<feature type="transmembrane region" description="Helical" evidence="2">
    <location>
        <begin position="232"/>
        <end position="251"/>
    </location>
</feature>
<dbReference type="InterPro" id="IPR007168">
    <property type="entry name" value="Phageshock_PspC_N"/>
</dbReference>
<gene>
    <name evidence="4" type="ORF">B1813_16745</name>
</gene>
<protein>
    <submittedName>
        <fullName evidence="4">PspC family transcriptional regulator</fullName>
    </submittedName>
</protein>
<comment type="caution">
    <text evidence="4">The sequence shown here is derived from an EMBL/GenBank/DDBJ whole genome shotgun (WGS) entry which is preliminary data.</text>
</comment>
<feature type="region of interest" description="Disordered" evidence="1">
    <location>
        <begin position="207"/>
        <end position="229"/>
    </location>
</feature>
<evidence type="ECO:0000313" key="4">
    <source>
        <dbReference type="EMBL" id="OQO91135.1"/>
    </source>
</evidence>
<organism evidence="4 5">
    <name type="scientific">Saccharomonospora piscinae</name>
    <dbReference type="NCBI Taxonomy" id="687388"/>
    <lineage>
        <taxon>Bacteria</taxon>
        <taxon>Bacillati</taxon>
        <taxon>Actinomycetota</taxon>
        <taxon>Actinomycetes</taxon>
        <taxon>Pseudonocardiales</taxon>
        <taxon>Pseudonocardiaceae</taxon>
        <taxon>Saccharomonospora</taxon>
    </lineage>
</organism>
<evidence type="ECO:0000259" key="3">
    <source>
        <dbReference type="Pfam" id="PF04024"/>
    </source>
</evidence>
<keyword evidence="2" id="KW-0812">Transmembrane</keyword>
<dbReference type="Pfam" id="PF04024">
    <property type="entry name" value="PspC"/>
    <property type="match status" value="1"/>
</dbReference>
<proteinExistence type="predicted"/>
<dbReference type="Proteomes" id="UP000192591">
    <property type="component" value="Unassembled WGS sequence"/>
</dbReference>
<feature type="transmembrane region" description="Helical" evidence="2">
    <location>
        <begin position="138"/>
        <end position="155"/>
    </location>
</feature>
<evidence type="ECO:0000256" key="1">
    <source>
        <dbReference type="SAM" id="MobiDB-lite"/>
    </source>
</evidence>
<evidence type="ECO:0000313" key="5">
    <source>
        <dbReference type="Proteomes" id="UP000192591"/>
    </source>
</evidence>
<dbReference type="AlphaFoldDB" id="A0A1V9A1W6"/>
<keyword evidence="2" id="KW-1133">Transmembrane helix</keyword>
<name>A0A1V9A1W6_SACPI</name>
<feature type="transmembrane region" description="Helical" evidence="2">
    <location>
        <begin position="257"/>
        <end position="280"/>
    </location>
</feature>
<dbReference type="EMBL" id="MWIH01000006">
    <property type="protein sequence ID" value="OQO91135.1"/>
    <property type="molecule type" value="Genomic_DNA"/>
</dbReference>
<feature type="compositionally biased region" description="Pro residues" evidence="1">
    <location>
        <begin position="214"/>
        <end position="225"/>
    </location>
</feature>
<accession>A0A1V9A1W6</accession>
<feature type="transmembrane region" description="Helical" evidence="2">
    <location>
        <begin position="287"/>
        <end position="306"/>
    </location>
</feature>
<dbReference type="STRING" id="1962155.B1813_16745"/>
<reference evidence="4 5" key="1">
    <citation type="submission" date="2017-02" db="EMBL/GenBank/DDBJ databases">
        <title>Draft genome of Saccharomonospora sp. 154.</title>
        <authorList>
            <person name="Alonso-Carmona G.S."/>
            <person name="De La Haba R."/>
            <person name="Vera-Gargallo B."/>
            <person name="Sandoval-Trujillo A.H."/>
            <person name="Ramirez-Duran N."/>
            <person name="Ventosa A."/>
        </authorList>
    </citation>
    <scope>NUCLEOTIDE SEQUENCE [LARGE SCALE GENOMIC DNA]</scope>
    <source>
        <strain evidence="4 5">LRS4.154</strain>
    </source>
</reference>
<feature type="transmembrane region" description="Helical" evidence="2">
    <location>
        <begin position="67"/>
        <end position="90"/>
    </location>
</feature>
<sequence length="428" mass="43739">MRGVASVEQAVGMNTTSNASKHIDGFEDTVKDFWVSRPRRPRHGRKLAGVAAGVSNRYGVDPAVVRVAFVVLTVFGGIGLPLYLLGWLLFAEEGDETSGAESLVGRGRSSMSKGFALLLCVVLVPLSGWAFAGSWIDGGAFIGLALVVAGVYLLHRGRGHARRPEPTGYTAGYSSAIGSAEQGAWGAPVIQAPAEWDALGADPQGWRLAGAAEPAPPPPTEPSPPPRRKSKIGFATLGVALAVGGVGAALAVGGEPWFTPTHVVGLVLAVLGAGMVAGSFLGGGRGLLWLAVPLSLLGLAVGTFPAEDFRGGFGNLHATPSSAEQVLPRYDRTAGDIRLDLTELSGTAPVETSLHNGAGSITVLVPRDADVTYTCEASLGNVDCLGREGAGLNTPAIRGVDTGTAGTGGLDITLTARAGAGNVEVLRD</sequence>
<evidence type="ECO:0000256" key="2">
    <source>
        <dbReference type="SAM" id="Phobius"/>
    </source>
</evidence>